<feature type="coiled-coil region" evidence="1">
    <location>
        <begin position="1494"/>
        <end position="1603"/>
    </location>
</feature>
<dbReference type="Proteomes" id="UP000260814">
    <property type="component" value="Unassembled WGS sequence"/>
</dbReference>
<evidence type="ECO:0000256" key="1">
    <source>
        <dbReference type="SAM" id="Coils"/>
    </source>
</evidence>
<dbReference type="PANTHER" id="PTHR45615">
    <property type="entry name" value="MYOSIN HEAVY CHAIN, NON-MUSCLE"/>
    <property type="match status" value="1"/>
</dbReference>
<evidence type="ECO:0000313" key="2">
    <source>
        <dbReference type="EMBL" id="RGM93646.1"/>
    </source>
</evidence>
<organism evidence="2 3">
    <name type="scientific">Phocaeicola plebeius</name>
    <dbReference type="NCBI Taxonomy" id="310297"/>
    <lineage>
        <taxon>Bacteria</taxon>
        <taxon>Pseudomonadati</taxon>
        <taxon>Bacteroidota</taxon>
        <taxon>Bacteroidia</taxon>
        <taxon>Bacteroidales</taxon>
        <taxon>Bacteroidaceae</taxon>
        <taxon>Phocaeicola</taxon>
    </lineage>
</organism>
<dbReference type="EMBL" id="QSTW01000001">
    <property type="protein sequence ID" value="RGM93646.1"/>
    <property type="molecule type" value="Genomic_DNA"/>
</dbReference>
<comment type="caution">
    <text evidence="2">The sequence shown here is derived from an EMBL/GenBank/DDBJ whole genome shotgun (WGS) entry which is preliminary data.</text>
</comment>
<keyword evidence="2" id="KW-0067">ATP-binding</keyword>
<keyword evidence="2" id="KW-0547">Nucleotide-binding</keyword>
<feature type="coiled-coil region" evidence="1">
    <location>
        <begin position="1036"/>
        <end position="1063"/>
    </location>
</feature>
<dbReference type="RefSeq" id="WP_009132269.1">
    <property type="nucleotide sequence ID" value="NZ_QSTW01000001.1"/>
</dbReference>
<accession>A0A3E4ZF20</accession>
<keyword evidence="1" id="KW-0175">Coiled coil</keyword>
<keyword evidence="2" id="KW-0347">Helicase</keyword>
<evidence type="ECO:0000313" key="3">
    <source>
        <dbReference type="Proteomes" id="UP000260814"/>
    </source>
</evidence>
<name>A0A3E4ZF20_9BACT</name>
<keyword evidence="2" id="KW-0378">Hydrolase</keyword>
<proteinExistence type="predicted"/>
<dbReference type="GO" id="GO:0004386">
    <property type="term" value="F:helicase activity"/>
    <property type="evidence" value="ECO:0007669"/>
    <property type="project" value="UniProtKB-KW"/>
</dbReference>
<sequence length="1826" mass="203217">MADLGNLYFDILFRDKTAEQRKKLKAEITKDLQAKLDVGFDKKKLVGDMKTLLQSEKFKINVVVDKASTTQAVRAALQAAGLNTNFTASDLRAAKAAAIQTKAEASAAAARELARQRAARAAKAELDLANARERSANAARRHMTATLNMNGAMNSQLSIVGQLRNEFLGLYSIYAAQNFLRAVVDIGGELENQKIAMASILQDEGKATTIFNQIKKLAVASPFGVMDLNQYAKQLSAYSIPYNELYDTMKRLADISAGVGVDMGRIILAYGQIKAAKFLKGTELRQLTEANIPMVDKLAERFSKLEGRIVSAGEVLDMISKKKVTFEDVKDVLWELTDDGGMFNNMQEVLSESVKSKWKNLADAIDIMLGDIAESTGSTLKWTAESLTTLAQNWKEVVPAIEAAVGAFGVYKVATFGANRLIGNESAALIKSTLAAKQKAAANLVVASSYRTLTNAEKGLIASSNTMTTADWKALASSGALTKEYALRLMALGKLKSGQAGHIVQVLGISRAEMSAALSTSKWRVAMISLGYGIKQVGVALKGLLFNPYMLLFTGLTAIAELWYKSGQKADEMNERISELTTRAQDGFKNLTKEAQKFADVDPFKANDASLIASIEEMKTALKDYSPVWADTFNETFKTDDEGNTVKSLAEQYILLRNALDDTKEAYRLLNAIRGTSEYANDATDGYFDESFSENIEDYIKTEKQIDKIIDRMAGSYIEYYTAMQKVIAKYDDFAKVASGKSLKEQLDIIKEYPKALASLNNELPFTGGYRDDIFQLRKAWKNSKRVFEEEVSPDMQSFISEYKSRLQAAGWNLDNLSDAQKIAIGLDISSFLDQFKEMPVDIRNFLNGEILEKQFNIKINAEYTETIQSLSDLQKKFNEATDGQFEAQIKVSTDSEKIIEGIQKAYKEAKEITNQLKPVLIKAGIDLSGIGAIDLSKLPDWQKQIVSDYKKAFDTMQAGEKGAKEIGFSLTDPSKDKSKKDAFAERLKERVNLLKEAYSEYKKWTDIVGKGEAANKVKGSGIFDSLFKGKEPVDIENYRDELNKILNQLDDKTKERRELKVSIRKVLLDIDANAMKEASDKAAKELERYVSDVSKKWDIYKQLVNAGASKKDASLYAFGALSEYEKKSEELAEKVTKKMKDKGVYIPLTFTEQEATESLGGKDSVLYKQFFSAWKEAKEAIEKDSLEVKLKEVTALNKYKSIAEKIRDLSEKYAPLTGTFIGENNELVGNVEGMTPGQKALFTEYKEELAKLRGQLLELLPVWEQIFGDQTYKSYGQIQQASDYAQQIIDNASVTKNKNGKPTAFTSWYLDENGKRIDVSGEYSQIEKLKKAIQDLYKAGLQKNPFATLIKNIRSLFSSGDKDEKGTIEKIAAIGESAAESADLVGNFAGQMSSMFDALGNEGMADTMGNVQDAMSSISNIGQGFAKGGIVGGIAAAAGEAVNWIGKIAQAHDKKLDKAIEKSKLRAQQLQYIYEQIDGILERFLGSGTELKLVDAENDRTRLNQLNNQIEAIRNKGKINIFDLMSLQKYKQEAEKLQKRVSAYDEGGAYGYQRALMQEQLSELEKQRQAEIDKKKTDDSKVADYENQIAEMKQQIKDFAEETAESLYGINLKDWASQLGDALYEAWQKGEDGAEAFKNKVADIMGDVMNSILKISILEPAMQQLQKMLFGEDGMSGYFGKDFSLDEKELESIADYLMGVSEKTDDYYSMLDKLNNYMEKKYGISMKEEEEDSGSGLSKGIQNVTENTANLLASYINAIRADVSVKREYVRRLVEELFPAYNVIAQAQLQQLTMIQINTAKNVEFVEEIRDILHRNINGVNKFNI</sequence>
<reference evidence="2 3" key="1">
    <citation type="submission" date="2018-08" db="EMBL/GenBank/DDBJ databases">
        <title>A genome reference for cultivated species of the human gut microbiota.</title>
        <authorList>
            <person name="Zou Y."/>
            <person name="Xue W."/>
            <person name="Luo G."/>
        </authorList>
    </citation>
    <scope>NUCLEOTIDE SEQUENCE [LARGE SCALE GENOMIC DNA]</scope>
    <source>
        <strain evidence="2 3">OM06-2</strain>
    </source>
</reference>
<gene>
    <name evidence="2" type="ORF">DXB87_01275</name>
</gene>
<dbReference type="PANTHER" id="PTHR45615:SF80">
    <property type="entry name" value="GRIP DOMAIN-CONTAINING PROTEIN"/>
    <property type="match status" value="1"/>
</dbReference>
<protein>
    <submittedName>
        <fullName evidence="2">Replicative DNA helicase</fullName>
    </submittedName>
</protein>